<dbReference type="InterPro" id="IPR034660">
    <property type="entry name" value="DinB/YfiT-like"/>
</dbReference>
<organism evidence="1 2">
    <name type="scientific">Microlunatus spumicola</name>
    <dbReference type="NCBI Taxonomy" id="81499"/>
    <lineage>
        <taxon>Bacteria</taxon>
        <taxon>Bacillati</taxon>
        <taxon>Actinomycetota</taxon>
        <taxon>Actinomycetes</taxon>
        <taxon>Propionibacteriales</taxon>
        <taxon>Propionibacteriaceae</taxon>
        <taxon>Microlunatus</taxon>
    </lineage>
</organism>
<evidence type="ECO:0000313" key="2">
    <source>
        <dbReference type="Proteomes" id="UP001500767"/>
    </source>
</evidence>
<dbReference type="SUPFAM" id="SSF109854">
    <property type="entry name" value="DinB/YfiT-like putative metalloenzymes"/>
    <property type="match status" value="1"/>
</dbReference>
<dbReference type="Proteomes" id="UP001500767">
    <property type="component" value="Unassembled WGS sequence"/>
</dbReference>
<protein>
    <submittedName>
        <fullName evidence="1">TIGR03085 family metal-binding protein</fullName>
    </submittedName>
</protein>
<sequence length="263" mass="28713">MAGSSPDDVVGVAVMGSSLPRRPSGPGHVPLARRRDRLAPLPSTLVTFAQSERAELADLLDRVGPEAPTLCEGWTSHDLAAHLWIRETDPVGAGGIVARPLAGFLERRMAETKARWPYDELVDKVRNGPARFSVFAIPGVDEGANTTEYFVHHEDVRRATDPALPPRELGDDVEGWLWRRLKLLARAQFRRSPVGVVLEREGTVDEHGEPETIRAAAGTRIVTAVGRPSELTLLAHGRTSAAQVRLVGEPDDVEQLLRSELSE</sequence>
<accession>A0ABP6WSB9</accession>
<dbReference type="InterPro" id="IPR017517">
    <property type="entry name" value="Maleyloyr_isom"/>
</dbReference>
<gene>
    <name evidence="1" type="ORF">GCM10022197_06930</name>
</gene>
<dbReference type="NCBIfam" id="TIGR03083">
    <property type="entry name" value="maleylpyruvate isomerase family mycothiol-dependent enzyme"/>
    <property type="match status" value="1"/>
</dbReference>
<proteinExistence type="predicted"/>
<reference evidence="2" key="1">
    <citation type="journal article" date="2019" name="Int. J. Syst. Evol. Microbiol.">
        <title>The Global Catalogue of Microorganisms (GCM) 10K type strain sequencing project: providing services to taxonomists for standard genome sequencing and annotation.</title>
        <authorList>
            <consortium name="The Broad Institute Genomics Platform"/>
            <consortium name="The Broad Institute Genome Sequencing Center for Infectious Disease"/>
            <person name="Wu L."/>
            <person name="Ma J."/>
        </authorList>
    </citation>
    <scope>NUCLEOTIDE SEQUENCE [LARGE SCALE GENOMIC DNA]</scope>
    <source>
        <strain evidence="2">JCM 16540</strain>
    </source>
</reference>
<name>A0ABP6WSB9_9ACTN</name>
<dbReference type="InterPro" id="IPR017519">
    <property type="entry name" value="CHP03085"/>
</dbReference>
<evidence type="ECO:0000313" key="1">
    <source>
        <dbReference type="EMBL" id="GAA3554420.1"/>
    </source>
</evidence>
<keyword evidence="2" id="KW-1185">Reference proteome</keyword>
<dbReference type="EMBL" id="BAAAYR010000001">
    <property type="protein sequence ID" value="GAA3554420.1"/>
    <property type="molecule type" value="Genomic_DNA"/>
</dbReference>
<comment type="caution">
    <text evidence="1">The sequence shown here is derived from an EMBL/GenBank/DDBJ whole genome shotgun (WGS) entry which is preliminary data.</text>
</comment>
<dbReference type="NCBIfam" id="TIGR03085">
    <property type="entry name" value="TIGR03085 family metal-binding protein"/>
    <property type="match status" value="1"/>
</dbReference>